<reference evidence="2" key="1">
    <citation type="submission" date="2023-10" db="EMBL/GenBank/DDBJ databases">
        <title>Genome assembly of Pristionchus species.</title>
        <authorList>
            <person name="Yoshida K."/>
            <person name="Sommer R.J."/>
        </authorList>
    </citation>
    <scope>NUCLEOTIDE SEQUENCE</scope>
    <source>
        <strain evidence="2">RS0144</strain>
    </source>
</reference>
<gene>
    <name evidence="2" type="ORF">PENTCL1PPCAC_1701</name>
</gene>
<organism evidence="2 3">
    <name type="scientific">Pristionchus entomophagus</name>
    <dbReference type="NCBI Taxonomy" id="358040"/>
    <lineage>
        <taxon>Eukaryota</taxon>
        <taxon>Metazoa</taxon>
        <taxon>Ecdysozoa</taxon>
        <taxon>Nematoda</taxon>
        <taxon>Chromadorea</taxon>
        <taxon>Rhabditida</taxon>
        <taxon>Rhabditina</taxon>
        <taxon>Diplogasteromorpha</taxon>
        <taxon>Diplogasteroidea</taxon>
        <taxon>Neodiplogasteridae</taxon>
        <taxon>Pristionchus</taxon>
    </lineage>
</organism>
<evidence type="ECO:0000313" key="3">
    <source>
        <dbReference type="Proteomes" id="UP001432027"/>
    </source>
</evidence>
<feature type="non-terminal residue" evidence="2">
    <location>
        <position position="1"/>
    </location>
</feature>
<evidence type="ECO:0000256" key="1">
    <source>
        <dbReference type="SAM" id="Phobius"/>
    </source>
</evidence>
<keyword evidence="1" id="KW-1133">Transmembrane helix</keyword>
<feature type="transmembrane region" description="Helical" evidence="1">
    <location>
        <begin position="36"/>
        <end position="55"/>
    </location>
</feature>
<dbReference type="Proteomes" id="UP001432027">
    <property type="component" value="Unassembled WGS sequence"/>
</dbReference>
<feature type="non-terminal residue" evidence="2">
    <location>
        <position position="104"/>
    </location>
</feature>
<comment type="caution">
    <text evidence="2">The sequence shown here is derived from an EMBL/GenBank/DDBJ whole genome shotgun (WGS) entry which is preliminary data.</text>
</comment>
<sequence>ILPFSPQKVGRSRYSFILSSVSSEELRSPSSAIARLQMASATVLLLLLAGAPLMGPTSVEGTLFDFIHCKDTVPSLLSLVATVAPLVIILIVCDSGKKKTSAVA</sequence>
<keyword evidence="3" id="KW-1185">Reference proteome</keyword>
<evidence type="ECO:0000313" key="2">
    <source>
        <dbReference type="EMBL" id="GMS79526.1"/>
    </source>
</evidence>
<dbReference type="EMBL" id="BTSX01000001">
    <property type="protein sequence ID" value="GMS79526.1"/>
    <property type="molecule type" value="Genomic_DNA"/>
</dbReference>
<evidence type="ECO:0008006" key="4">
    <source>
        <dbReference type="Google" id="ProtNLM"/>
    </source>
</evidence>
<protein>
    <recommendedName>
        <fullName evidence="4">G protein-coupled receptor</fullName>
    </recommendedName>
</protein>
<proteinExistence type="predicted"/>
<dbReference type="AlphaFoldDB" id="A0AAV5S8V7"/>
<keyword evidence="1" id="KW-0472">Membrane</keyword>
<feature type="transmembrane region" description="Helical" evidence="1">
    <location>
        <begin position="75"/>
        <end position="93"/>
    </location>
</feature>
<accession>A0AAV5S8V7</accession>
<name>A0AAV5S8V7_9BILA</name>
<keyword evidence="1" id="KW-0812">Transmembrane</keyword>